<name>A0A5J4L5V6_9ZZZZ</name>
<gene>
    <name evidence="1" type="ORF">A45J_1325</name>
</gene>
<accession>A0A5J4L5V6</accession>
<comment type="caution">
    <text evidence="1">The sequence shown here is derived from an EMBL/GenBank/DDBJ whole genome shotgun (WGS) entry which is preliminary data.</text>
</comment>
<organism evidence="1">
    <name type="scientific">hot springs metagenome</name>
    <dbReference type="NCBI Taxonomy" id="433727"/>
    <lineage>
        <taxon>unclassified sequences</taxon>
        <taxon>metagenomes</taxon>
        <taxon>ecological metagenomes</taxon>
    </lineage>
</organism>
<protein>
    <recommendedName>
        <fullName evidence="2">Uracil-DNA glycosylase</fullName>
    </recommendedName>
</protein>
<dbReference type="EMBL" id="BLAB01000001">
    <property type="protein sequence ID" value="GER93579.1"/>
    <property type="molecule type" value="Genomic_DNA"/>
</dbReference>
<dbReference type="AlphaFoldDB" id="A0A5J4L5V6"/>
<proteinExistence type="predicted"/>
<reference evidence="1" key="1">
    <citation type="submission" date="2019-10" db="EMBL/GenBank/DDBJ databases">
        <title>Metagenomic sequencing of thiosulfate-disproportionating enrichment culture.</title>
        <authorList>
            <person name="Umezawa K."/>
            <person name="Kojima H."/>
            <person name="Fukui M."/>
        </authorList>
    </citation>
    <scope>NUCLEOTIDE SEQUENCE</scope>
    <source>
        <strain evidence="1">45J</strain>
    </source>
</reference>
<sequence length="64" mass="7560">MEQGKIDCFKCKHFYITWDKGFPYGCRAMGFKTKNMPSDEVYKASTIECLKYEEKGKNHTNIIR</sequence>
<evidence type="ECO:0000313" key="1">
    <source>
        <dbReference type="EMBL" id="GER93579.1"/>
    </source>
</evidence>
<evidence type="ECO:0008006" key="2">
    <source>
        <dbReference type="Google" id="ProtNLM"/>
    </source>
</evidence>